<dbReference type="GO" id="GO:0005815">
    <property type="term" value="C:microtubule organizing center"/>
    <property type="evidence" value="ECO:0007669"/>
    <property type="project" value="TreeGrafter"/>
</dbReference>
<dbReference type="GO" id="GO:0005119">
    <property type="term" value="F:smoothened binding"/>
    <property type="evidence" value="ECO:0007669"/>
    <property type="project" value="TreeGrafter"/>
</dbReference>
<proteinExistence type="predicted"/>
<comment type="caution">
    <text evidence="3">The sequence shown here is derived from an EMBL/GenBank/DDBJ whole genome shotgun (WGS) entry which is preliminary data.</text>
</comment>
<dbReference type="GO" id="GO:0005113">
    <property type="term" value="F:patched binding"/>
    <property type="evidence" value="ECO:0007669"/>
    <property type="project" value="TreeGrafter"/>
</dbReference>
<evidence type="ECO:0000313" key="3">
    <source>
        <dbReference type="EMBL" id="KAJ3056933.1"/>
    </source>
</evidence>
<gene>
    <name evidence="3" type="primary">BBS1</name>
    <name evidence="3" type="ORF">HK097_002311</name>
</gene>
<dbReference type="InterPro" id="IPR028784">
    <property type="entry name" value="BBS1"/>
</dbReference>
<dbReference type="EMBL" id="JADGJD010000015">
    <property type="protein sequence ID" value="KAJ3056933.1"/>
    <property type="molecule type" value="Genomic_DNA"/>
</dbReference>
<dbReference type="InterPro" id="IPR036322">
    <property type="entry name" value="WD40_repeat_dom_sf"/>
</dbReference>
<evidence type="ECO:0000259" key="2">
    <source>
        <dbReference type="Pfam" id="PF14779"/>
    </source>
</evidence>
<dbReference type="PANTHER" id="PTHR20870">
    <property type="entry name" value="BARDET-BIEDL SYNDROME 1 PROTEIN"/>
    <property type="match status" value="1"/>
</dbReference>
<name>A0AAD5XA03_9FUNG</name>
<dbReference type="PANTHER" id="PTHR20870:SF0">
    <property type="entry name" value="BARDET-BIEDL SYNDROME 1 PROTEIN"/>
    <property type="match status" value="1"/>
</dbReference>
<evidence type="ECO:0000256" key="1">
    <source>
        <dbReference type="SAM" id="MobiDB-lite"/>
    </source>
</evidence>
<dbReference type="Pfam" id="PF14779">
    <property type="entry name" value="BBS1"/>
    <property type="match status" value="1"/>
</dbReference>
<evidence type="ECO:0000313" key="4">
    <source>
        <dbReference type="Proteomes" id="UP001212841"/>
    </source>
</evidence>
<feature type="compositionally biased region" description="Low complexity" evidence="1">
    <location>
        <begin position="19"/>
        <end position="40"/>
    </location>
</feature>
<sequence length="618" mass="68074">METVALLLPPLTPAPENLLAASSYPPTAPPLTLSSPRLSSKYPRRISNARQPAQTPKPPPSKPSFLPGLHDPLAGLHTLQPCVVTADLSGKGDHELVVCAIPDFANGPHPNQTATAPPAFTLKPYPPTLSNPPVPLPNPPAALQTFHSRTPLHASGSHRPVLALSSGSNVRIYESNSLPSSPTGLSPTFTFTLPPMIVNAEERRVWERMWEAVQGCWARVGDEMEGDEELVGVLTDGVGVLKRLQWEEGGRLTPRSEELLNKGGAKEWIDVVKGCEGGIDYLPTISSMTIIKQSFDDVTVPDCLVIGTEEGMLVVLDTVDFTVKHKLTFPHAIAHISVWGLLPTEHSVVVVCRNWAIYRFDCNRSTPIIDMHLLQTRYPIIGITAFEHAFVIATMDDVRILQFSLRMPSAITVMTRFDYAVKGLFGYAVGLESGEIRVYRMRDMIFQLFEEGTPRTLHFLPYGREPLALITTSRTGGITINLLKRTANFDPIPASTGKLEDEEVPIQIGKKGRAWQEGVEREKSGAKEVWERFEAEISKLKVLVGREYVKGVVGGRMKGGEGEEVKVECELKGRGPKFLLRIRVTNSTGKAMHSLRAVLHHEPDFLEIVDPVFEVRSS</sequence>
<dbReference type="Proteomes" id="UP001212841">
    <property type="component" value="Unassembled WGS sequence"/>
</dbReference>
<dbReference type="GO" id="GO:0005930">
    <property type="term" value="C:axoneme"/>
    <property type="evidence" value="ECO:0007669"/>
    <property type="project" value="TreeGrafter"/>
</dbReference>
<dbReference type="InterPro" id="IPR032728">
    <property type="entry name" value="BBS1_N"/>
</dbReference>
<dbReference type="SUPFAM" id="SSF50978">
    <property type="entry name" value="WD40 repeat-like"/>
    <property type="match status" value="1"/>
</dbReference>
<dbReference type="GO" id="GO:1905515">
    <property type="term" value="P:non-motile cilium assembly"/>
    <property type="evidence" value="ECO:0007669"/>
    <property type="project" value="InterPro"/>
</dbReference>
<dbReference type="GO" id="GO:0061512">
    <property type="term" value="P:protein localization to cilium"/>
    <property type="evidence" value="ECO:0007669"/>
    <property type="project" value="TreeGrafter"/>
</dbReference>
<dbReference type="GO" id="GO:0034464">
    <property type="term" value="C:BBSome"/>
    <property type="evidence" value="ECO:0007669"/>
    <property type="project" value="InterPro"/>
</dbReference>
<feature type="domain" description="Bardet-Biedl syndrome 1 N-terminal" evidence="2">
    <location>
        <begin position="68"/>
        <end position="358"/>
    </location>
</feature>
<protein>
    <submittedName>
        <fullName evidence="3">Bardet-Biedl syndrome 1 protein</fullName>
    </submittedName>
</protein>
<keyword evidence="4" id="KW-1185">Reference proteome</keyword>
<feature type="region of interest" description="Disordered" evidence="1">
    <location>
        <begin position="19"/>
        <end position="69"/>
    </location>
</feature>
<organism evidence="3 4">
    <name type="scientific">Rhizophlyctis rosea</name>
    <dbReference type="NCBI Taxonomy" id="64517"/>
    <lineage>
        <taxon>Eukaryota</taxon>
        <taxon>Fungi</taxon>
        <taxon>Fungi incertae sedis</taxon>
        <taxon>Chytridiomycota</taxon>
        <taxon>Chytridiomycota incertae sedis</taxon>
        <taxon>Chytridiomycetes</taxon>
        <taxon>Rhizophlyctidales</taxon>
        <taxon>Rhizophlyctidaceae</taxon>
        <taxon>Rhizophlyctis</taxon>
    </lineage>
</organism>
<reference evidence="3" key="1">
    <citation type="submission" date="2020-05" db="EMBL/GenBank/DDBJ databases">
        <title>Phylogenomic resolution of chytrid fungi.</title>
        <authorList>
            <person name="Stajich J.E."/>
            <person name="Amses K."/>
            <person name="Simmons R."/>
            <person name="Seto K."/>
            <person name="Myers J."/>
            <person name="Bonds A."/>
            <person name="Quandt C.A."/>
            <person name="Barry K."/>
            <person name="Liu P."/>
            <person name="Grigoriev I."/>
            <person name="Longcore J.E."/>
            <person name="James T.Y."/>
        </authorList>
    </citation>
    <scope>NUCLEOTIDE SEQUENCE</scope>
    <source>
        <strain evidence="3">JEL0318</strain>
    </source>
</reference>
<dbReference type="AlphaFoldDB" id="A0AAD5XA03"/>
<accession>A0AAD5XA03</accession>